<evidence type="ECO:0008006" key="5">
    <source>
        <dbReference type="Google" id="ProtNLM"/>
    </source>
</evidence>
<evidence type="ECO:0000256" key="2">
    <source>
        <dbReference type="SAM" id="Phobius"/>
    </source>
</evidence>
<organism evidence="3 4">
    <name type="scientific">Hyphobacterium lacteum</name>
    <dbReference type="NCBI Taxonomy" id="3116575"/>
    <lineage>
        <taxon>Bacteria</taxon>
        <taxon>Pseudomonadati</taxon>
        <taxon>Pseudomonadota</taxon>
        <taxon>Alphaproteobacteria</taxon>
        <taxon>Maricaulales</taxon>
        <taxon>Maricaulaceae</taxon>
        <taxon>Hyphobacterium</taxon>
    </lineage>
</organism>
<name>A0ABU7LLN7_9PROT</name>
<keyword evidence="2" id="KW-1133">Transmembrane helix</keyword>
<accession>A0ABU7LLN7</accession>
<dbReference type="Proteomes" id="UP001354971">
    <property type="component" value="Unassembled WGS sequence"/>
</dbReference>
<reference evidence="3 4" key="1">
    <citation type="submission" date="2024-01" db="EMBL/GenBank/DDBJ databases">
        <title>Hyphobacterium bacterium isolated from marine sediment.</title>
        <authorList>
            <person name="Zhao S."/>
        </authorList>
    </citation>
    <scope>NUCLEOTIDE SEQUENCE [LARGE SCALE GENOMIC DNA]</scope>
    <source>
        <strain evidence="4">HN65</strain>
    </source>
</reference>
<gene>
    <name evidence="3" type="ORF">V0U79_00355</name>
</gene>
<feature type="transmembrane region" description="Helical" evidence="2">
    <location>
        <begin position="12"/>
        <end position="31"/>
    </location>
</feature>
<evidence type="ECO:0000313" key="4">
    <source>
        <dbReference type="Proteomes" id="UP001354971"/>
    </source>
</evidence>
<feature type="transmembrane region" description="Helical" evidence="2">
    <location>
        <begin position="43"/>
        <end position="66"/>
    </location>
</feature>
<feature type="region of interest" description="Disordered" evidence="1">
    <location>
        <begin position="120"/>
        <end position="151"/>
    </location>
</feature>
<dbReference type="Gene3D" id="1.25.40.10">
    <property type="entry name" value="Tetratricopeptide repeat domain"/>
    <property type="match status" value="1"/>
</dbReference>
<protein>
    <recommendedName>
        <fullName evidence="5">FlgO domain-containing protein</fullName>
    </recommendedName>
</protein>
<feature type="transmembrane region" description="Helical" evidence="2">
    <location>
        <begin position="92"/>
        <end position="110"/>
    </location>
</feature>
<keyword evidence="2" id="KW-0472">Membrane</keyword>
<dbReference type="SUPFAM" id="SSF48452">
    <property type="entry name" value="TPR-like"/>
    <property type="match status" value="1"/>
</dbReference>
<evidence type="ECO:0000256" key="1">
    <source>
        <dbReference type="SAM" id="MobiDB-lite"/>
    </source>
</evidence>
<dbReference type="EMBL" id="JAZDRP010000001">
    <property type="protein sequence ID" value="MEE2524802.1"/>
    <property type="molecule type" value="Genomic_DNA"/>
</dbReference>
<evidence type="ECO:0000313" key="3">
    <source>
        <dbReference type="EMBL" id="MEE2524802.1"/>
    </source>
</evidence>
<dbReference type="Gene3D" id="3.40.50.10070">
    <property type="entry name" value="TolB, N-terminal domain"/>
    <property type="match status" value="1"/>
</dbReference>
<keyword evidence="4" id="KW-1185">Reference proteome</keyword>
<proteinExistence type="predicted"/>
<dbReference type="InterPro" id="IPR011990">
    <property type="entry name" value="TPR-like_helical_dom_sf"/>
</dbReference>
<comment type="caution">
    <text evidence="3">The sequence shown here is derived from an EMBL/GenBank/DDBJ whole genome shotgun (WGS) entry which is preliminary data.</text>
</comment>
<feature type="compositionally biased region" description="Polar residues" evidence="1">
    <location>
        <begin position="120"/>
        <end position="130"/>
    </location>
</feature>
<sequence length="650" mass="71049">MGNLVRELQRRNVIRVAAAYLVVGWIVMQVVDVIGAASGMPGWASSFALIILIVGFPVVLFIAWAFELTPEGIKQTASVPESESRTAETGQILNYAILGAVIVLVAIIGWRQLAPSDTGSGAQMAATQPVSGPEAVQSETENVAEPAPAASSDHSIAVLPFEAFSNEDSDRFFADGLTEEILNALAALPDIRVTSRTSSFQFRGAEIPPIPEVAARLGVNHVLEGSVRSSGNRVRVTAQLIRASDDAHLWSQTYDRTLDDVFAIQEEIAVSVADILEVAMDERARQLMRDSGARSIEAFVAFQQGQEIFRERHLNDTETQLGDASALFERATELDPRFSEAYLLWSDQYAHEMIVLVERSLQRVQEDASGEPVTATFDQEAFDAAHAEHTRLLELAEETAPDEVRGAIAHANRLLFSDDWQLAYPIIETVMQTDLCVEDNYLNTLVAFAEPSMEHVNFYSEQVACDPLNSTIWSSYERVLFANGLYDRALEAHREHLELGIVTTALGQSEFLAMDIMMAQGRFDEVDAILQEPGLDPRGVIFFALRLASLRGDAEAASELAEQVLAIPGLPTQFEVLVYAMIGDRENANAAAALVDSRPLSPVVLSQMIGFCSCGAPFDLEAAPNFAARLAEAGFPWPPATDFGYPLKDW</sequence>
<dbReference type="RefSeq" id="WP_330197470.1">
    <property type="nucleotide sequence ID" value="NZ_JAZDRP010000001.1"/>
</dbReference>
<keyword evidence="2" id="KW-0812">Transmembrane</keyword>